<proteinExistence type="predicted"/>
<name>A0A1U7SYA7_CARSF</name>
<evidence type="ECO:0000259" key="1">
    <source>
        <dbReference type="Pfam" id="PF23321"/>
    </source>
</evidence>
<dbReference type="PANTHER" id="PTHR19229">
    <property type="entry name" value="ATP-BINDING CASSETTE TRANSPORTER SUBFAMILY A ABCA"/>
    <property type="match status" value="1"/>
</dbReference>
<dbReference type="GO" id="GO:0016020">
    <property type="term" value="C:membrane"/>
    <property type="evidence" value="ECO:0007669"/>
    <property type="project" value="InterPro"/>
</dbReference>
<evidence type="ECO:0000313" key="3">
    <source>
        <dbReference type="RefSeq" id="XP_008050505.2"/>
    </source>
</evidence>
<dbReference type="RefSeq" id="XP_008050505.2">
    <property type="nucleotide sequence ID" value="XM_008052314.2"/>
</dbReference>
<dbReference type="Proteomes" id="UP000189704">
    <property type="component" value="Unplaced"/>
</dbReference>
<dbReference type="AlphaFoldDB" id="A0A1U7SYA7"/>
<organism evidence="2 3">
    <name type="scientific">Carlito syrichta</name>
    <name type="common">Philippine tarsier</name>
    <name type="synonym">Tarsius syrichta</name>
    <dbReference type="NCBI Taxonomy" id="1868482"/>
    <lineage>
        <taxon>Eukaryota</taxon>
        <taxon>Metazoa</taxon>
        <taxon>Chordata</taxon>
        <taxon>Craniata</taxon>
        <taxon>Vertebrata</taxon>
        <taxon>Euteleostomi</taxon>
        <taxon>Mammalia</taxon>
        <taxon>Eutheria</taxon>
        <taxon>Euarchontoglires</taxon>
        <taxon>Primates</taxon>
        <taxon>Haplorrhini</taxon>
        <taxon>Tarsiiformes</taxon>
        <taxon>Tarsiidae</taxon>
        <taxon>Carlito</taxon>
    </lineage>
</organism>
<keyword evidence="2" id="KW-1185">Reference proteome</keyword>
<dbReference type="Pfam" id="PF23321">
    <property type="entry name" value="R1_ABCA1"/>
    <property type="match status" value="1"/>
</dbReference>
<dbReference type="PANTHER" id="PTHR19229:SF113">
    <property type="entry name" value="ATP-BINDING CASSETTE SUB-FAMILY A MEMBER 13"/>
    <property type="match status" value="1"/>
</dbReference>
<dbReference type="OrthoDB" id="9539638at2759"/>
<protein>
    <submittedName>
        <fullName evidence="3">ATP-binding cassette sub-family A member 13-like</fullName>
    </submittedName>
</protein>
<dbReference type="GO" id="GO:0005319">
    <property type="term" value="F:lipid transporter activity"/>
    <property type="evidence" value="ECO:0007669"/>
    <property type="project" value="TreeGrafter"/>
</dbReference>
<dbReference type="InterPro" id="IPR056264">
    <property type="entry name" value="R2_ABCA1-4-like"/>
</dbReference>
<gene>
    <name evidence="3" type="primary">LOC103254176</name>
</gene>
<accession>A0A1U7SYA7</accession>
<sequence length="227" mass="25769">MTLQNLKPAAGWYLHVCLQQNVSSLMNTLCTASVFAQMVAEEGSWLCGLPILMLVFSSSRSHPQSTVGFSIGGAHQVRKQTAMASSMGCCLNYNPRLREKNQAESDCSGSHCLLRFGDGYTVRVWLCKETSQHSSVSDYLKLYFPRIQFKGQHLNLLEYHVPKRWGYLADLFKVLENNKDFLKIKHYSINQTTLEQVFINFASEQRQTPQSALDPSTDCHHPHRLPI</sequence>
<dbReference type="GO" id="GO:0140359">
    <property type="term" value="F:ABC-type transporter activity"/>
    <property type="evidence" value="ECO:0007669"/>
    <property type="project" value="InterPro"/>
</dbReference>
<feature type="domain" description="ABCA1-4-like C-terminal R2 regulatory" evidence="1">
    <location>
        <begin position="117"/>
        <end position="191"/>
    </location>
</feature>
<dbReference type="InterPro" id="IPR026082">
    <property type="entry name" value="ABCA"/>
</dbReference>
<reference evidence="3" key="1">
    <citation type="submission" date="2025-08" db="UniProtKB">
        <authorList>
            <consortium name="RefSeq"/>
        </authorList>
    </citation>
    <scope>IDENTIFICATION</scope>
</reference>
<dbReference type="GeneID" id="103254176"/>
<evidence type="ECO:0000313" key="2">
    <source>
        <dbReference type="Proteomes" id="UP000189704"/>
    </source>
</evidence>
<dbReference type="KEGG" id="csyr:103254176"/>